<dbReference type="PANTHER" id="PTHR31170:SF23">
    <property type="match status" value="1"/>
</dbReference>
<dbReference type="Proteomes" id="UP001163823">
    <property type="component" value="Chromosome 8"/>
</dbReference>
<accession>A0AAD7LPH6</accession>
<comment type="caution">
    <text evidence="1">The sequence shown here is derived from an EMBL/GenBank/DDBJ whole genome shotgun (WGS) entry which is preliminary data.</text>
</comment>
<dbReference type="PANTHER" id="PTHR31170">
    <property type="entry name" value="BNAC04G53230D PROTEIN"/>
    <property type="match status" value="1"/>
</dbReference>
<dbReference type="EMBL" id="JARAOO010000008">
    <property type="protein sequence ID" value="KAJ7960610.1"/>
    <property type="molecule type" value="Genomic_DNA"/>
</dbReference>
<evidence type="ECO:0000313" key="1">
    <source>
        <dbReference type="EMBL" id="KAJ7960610.1"/>
    </source>
</evidence>
<gene>
    <name evidence="1" type="ORF">O6P43_021028</name>
</gene>
<protein>
    <submittedName>
        <fullName evidence="1">Uncharacterized protein</fullName>
    </submittedName>
</protein>
<keyword evidence="2" id="KW-1185">Reference proteome</keyword>
<proteinExistence type="predicted"/>
<dbReference type="KEGG" id="qsa:O6P43_021028"/>
<evidence type="ECO:0000313" key="2">
    <source>
        <dbReference type="Proteomes" id="UP001163823"/>
    </source>
</evidence>
<dbReference type="Pfam" id="PF03140">
    <property type="entry name" value="DUF247"/>
    <property type="match status" value="1"/>
</dbReference>
<reference evidence="1" key="1">
    <citation type="journal article" date="2023" name="Science">
        <title>Elucidation of the pathway for biosynthesis of saponin adjuvants from the soapbark tree.</title>
        <authorList>
            <person name="Reed J."/>
            <person name="Orme A."/>
            <person name="El-Demerdash A."/>
            <person name="Owen C."/>
            <person name="Martin L.B.B."/>
            <person name="Misra R.C."/>
            <person name="Kikuchi S."/>
            <person name="Rejzek M."/>
            <person name="Martin A.C."/>
            <person name="Harkess A."/>
            <person name="Leebens-Mack J."/>
            <person name="Louveau T."/>
            <person name="Stephenson M.J."/>
            <person name="Osbourn A."/>
        </authorList>
    </citation>
    <scope>NUCLEOTIDE SEQUENCE</scope>
    <source>
        <strain evidence="1">S10</strain>
    </source>
</reference>
<organism evidence="1 2">
    <name type="scientific">Quillaja saponaria</name>
    <name type="common">Soap bark tree</name>
    <dbReference type="NCBI Taxonomy" id="32244"/>
    <lineage>
        <taxon>Eukaryota</taxon>
        <taxon>Viridiplantae</taxon>
        <taxon>Streptophyta</taxon>
        <taxon>Embryophyta</taxon>
        <taxon>Tracheophyta</taxon>
        <taxon>Spermatophyta</taxon>
        <taxon>Magnoliopsida</taxon>
        <taxon>eudicotyledons</taxon>
        <taxon>Gunneridae</taxon>
        <taxon>Pentapetalae</taxon>
        <taxon>rosids</taxon>
        <taxon>fabids</taxon>
        <taxon>Fabales</taxon>
        <taxon>Quillajaceae</taxon>
        <taxon>Quillaja</taxon>
    </lineage>
</organism>
<dbReference type="InterPro" id="IPR004158">
    <property type="entry name" value="DUF247_pln"/>
</dbReference>
<sequence>MAEILNPVGEITTHVDTESQLVLDVQAMLKMAESPLTSTECCIFKVPVNIRRLNEEAYTPKVISIGPFHFGNERFQEMERFKLRYFGSFLERANQIDLKGWVAYIKN</sequence>
<name>A0AAD7LPH6_QUISA</name>
<dbReference type="AlphaFoldDB" id="A0AAD7LPH6"/>